<dbReference type="InterPro" id="IPR050471">
    <property type="entry name" value="AB_hydrolase"/>
</dbReference>
<evidence type="ECO:0000313" key="4">
    <source>
        <dbReference type="Proteomes" id="UP001501442"/>
    </source>
</evidence>
<organism evidence="3 4">
    <name type="scientific">Actinoallomurus vinaceus</name>
    <dbReference type="NCBI Taxonomy" id="1080074"/>
    <lineage>
        <taxon>Bacteria</taxon>
        <taxon>Bacillati</taxon>
        <taxon>Actinomycetota</taxon>
        <taxon>Actinomycetes</taxon>
        <taxon>Streptosporangiales</taxon>
        <taxon>Thermomonosporaceae</taxon>
        <taxon>Actinoallomurus</taxon>
    </lineage>
</organism>
<evidence type="ECO:0000259" key="2">
    <source>
        <dbReference type="Pfam" id="PF00561"/>
    </source>
</evidence>
<comment type="caution">
    <text evidence="3">The sequence shown here is derived from an EMBL/GenBank/DDBJ whole genome shotgun (WGS) entry which is preliminary data.</text>
</comment>
<gene>
    <name evidence="3" type="ORF">GCM10023196_004120</name>
</gene>
<reference evidence="4" key="1">
    <citation type="journal article" date="2019" name="Int. J. Syst. Evol. Microbiol.">
        <title>The Global Catalogue of Microorganisms (GCM) 10K type strain sequencing project: providing services to taxonomists for standard genome sequencing and annotation.</title>
        <authorList>
            <consortium name="The Broad Institute Genomics Platform"/>
            <consortium name="The Broad Institute Genome Sequencing Center for Infectious Disease"/>
            <person name="Wu L."/>
            <person name="Ma J."/>
        </authorList>
    </citation>
    <scope>NUCLEOTIDE SEQUENCE [LARGE SCALE GENOMIC DNA]</scope>
    <source>
        <strain evidence="4">JCM 17939</strain>
    </source>
</reference>
<dbReference type="InterPro" id="IPR029058">
    <property type="entry name" value="AB_hydrolase_fold"/>
</dbReference>
<dbReference type="EMBL" id="BAABHK010000001">
    <property type="protein sequence ID" value="GAA4620378.1"/>
    <property type="molecule type" value="Genomic_DNA"/>
</dbReference>
<feature type="domain" description="AB hydrolase-1" evidence="2">
    <location>
        <begin position="26"/>
        <end position="261"/>
    </location>
</feature>
<dbReference type="PANTHER" id="PTHR43433">
    <property type="entry name" value="HYDROLASE, ALPHA/BETA FOLD FAMILY PROTEIN"/>
    <property type="match status" value="1"/>
</dbReference>
<evidence type="ECO:0000256" key="1">
    <source>
        <dbReference type="ARBA" id="ARBA00022559"/>
    </source>
</evidence>
<dbReference type="Gene3D" id="3.40.50.1820">
    <property type="entry name" value="alpha/beta hydrolase"/>
    <property type="match status" value="1"/>
</dbReference>
<keyword evidence="4" id="KW-1185">Reference proteome</keyword>
<accession>A0ABP8U2Y0</accession>
<keyword evidence="1" id="KW-0575">Peroxidase</keyword>
<dbReference type="SUPFAM" id="SSF53474">
    <property type="entry name" value="alpha/beta-Hydrolases"/>
    <property type="match status" value="1"/>
</dbReference>
<dbReference type="Proteomes" id="UP001501442">
    <property type="component" value="Unassembled WGS sequence"/>
</dbReference>
<dbReference type="PRINTS" id="PR00111">
    <property type="entry name" value="ABHYDROLASE"/>
</dbReference>
<keyword evidence="1" id="KW-0560">Oxidoreductase</keyword>
<sequence length="277" mass="30661">MALLTVGEENGADIQIYYEDHGDGRPVVLIHGYPLDLHSWERQEPVLLDAGYRVIAYDRRGFGSSSKPSTGFDYDTFAADLHALMEHLDLQDAVLVGFSMGTGEVTRYLGRYGSGRVAKAVLMGAIPPFMVRTDDNPLGLDPSQFTSTKAAIRADRFVFLDEFFQNFNNVDKLAPDRITDAAIRGGFTTASLASPLATYACVDTWATDFRSDLDAIDVPTLVLHGTEDRILPIAVTADRLPGLIKDCRLVRIEHGPHNIPWTFHEEVNKALMEFLAE</sequence>
<dbReference type="InterPro" id="IPR000639">
    <property type="entry name" value="Epox_hydrolase-like"/>
</dbReference>
<dbReference type="Pfam" id="PF00561">
    <property type="entry name" value="Abhydrolase_1"/>
    <property type="match status" value="1"/>
</dbReference>
<dbReference type="RefSeq" id="WP_345428719.1">
    <property type="nucleotide sequence ID" value="NZ_BAABHK010000001.1"/>
</dbReference>
<protein>
    <submittedName>
        <fullName evidence="3">Bromoperoxidase</fullName>
    </submittedName>
</protein>
<dbReference type="PANTHER" id="PTHR43433:SF4">
    <property type="entry name" value="NON-HEME CHLOROPEROXIDASE-RELATED"/>
    <property type="match status" value="1"/>
</dbReference>
<name>A0ABP8U2Y0_9ACTN</name>
<dbReference type="PRINTS" id="PR00412">
    <property type="entry name" value="EPOXHYDRLASE"/>
</dbReference>
<proteinExistence type="predicted"/>
<dbReference type="InterPro" id="IPR000073">
    <property type="entry name" value="AB_hydrolase_1"/>
</dbReference>
<evidence type="ECO:0000313" key="3">
    <source>
        <dbReference type="EMBL" id="GAA4620378.1"/>
    </source>
</evidence>